<dbReference type="Proteomes" id="UP000277671">
    <property type="component" value="Unassembled WGS sequence"/>
</dbReference>
<accession>A0A495JFR8</accession>
<dbReference type="AlphaFoldDB" id="A0A495JFR8"/>
<sequence length="293" mass="29987">MVGDDRRRERVGAREGIGRLLLTGAGTGWPRLVRVERTQIGSGAVRGRPAPASGPYPAPRTAVVWAVLRRELDRLTGRALTVLDVGGGTGGFAVPLAEAGHRVTVVDASPDALAALTRRAAEAGVADRIRAVQGDGDALAGLVEPASADLVLCHAVLEVVDDPAGVVAALATALRPGGAASVLVASRAAAVLSRAMNGHLDVAAALLADPDGCAGPRDTLRRRYDAEGAGALLGAAGLRVEQTHGVRVFADLIPAAAADGDPQALLDLEIAAAARPPYRDMAAQLHLFARRPE</sequence>
<dbReference type="GO" id="GO:0008757">
    <property type="term" value="F:S-adenosylmethionine-dependent methyltransferase activity"/>
    <property type="evidence" value="ECO:0007669"/>
    <property type="project" value="InterPro"/>
</dbReference>
<keyword evidence="2" id="KW-0808">Transferase</keyword>
<dbReference type="InterPro" id="IPR013216">
    <property type="entry name" value="Methyltransf_11"/>
</dbReference>
<gene>
    <name evidence="2" type="ORF">BDK92_1485</name>
</gene>
<organism evidence="2 3">
    <name type="scientific">Micromonospora pisi</name>
    <dbReference type="NCBI Taxonomy" id="589240"/>
    <lineage>
        <taxon>Bacteria</taxon>
        <taxon>Bacillati</taxon>
        <taxon>Actinomycetota</taxon>
        <taxon>Actinomycetes</taxon>
        <taxon>Micromonosporales</taxon>
        <taxon>Micromonosporaceae</taxon>
        <taxon>Micromonospora</taxon>
    </lineage>
</organism>
<dbReference type="PANTHER" id="PTHR43861">
    <property type="entry name" value="TRANS-ACONITATE 2-METHYLTRANSFERASE-RELATED"/>
    <property type="match status" value="1"/>
</dbReference>
<dbReference type="GO" id="GO:0032259">
    <property type="term" value="P:methylation"/>
    <property type="evidence" value="ECO:0007669"/>
    <property type="project" value="UniProtKB-KW"/>
</dbReference>
<name>A0A495JFR8_9ACTN</name>
<proteinExistence type="predicted"/>
<evidence type="ECO:0000259" key="1">
    <source>
        <dbReference type="Pfam" id="PF08241"/>
    </source>
</evidence>
<feature type="domain" description="Methyltransferase type 11" evidence="1">
    <location>
        <begin position="83"/>
        <end position="180"/>
    </location>
</feature>
<dbReference type="CDD" id="cd02440">
    <property type="entry name" value="AdoMet_MTases"/>
    <property type="match status" value="1"/>
</dbReference>
<dbReference type="Gene3D" id="3.40.50.150">
    <property type="entry name" value="Vaccinia Virus protein VP39"/>
    <property type="match status" value="1"/>
</dbReference>
<dbReference type="EMBL" id="RBKT01000001">
    <property type="protein sequence ID" value="RKR87212.1"/>
    <property type="molecule type" value="Genomic_DNA"/>
</dbReference>
<keyword evidence="2" id="KW-0489">Methyltransferase</keyword>
<keyword evidence="3" id="KW-1185">Reference proteome</keyword>
<dbReference type="SUPFAM" id="SSF53335">
    <property type="entry name" value="S-adenosyl-L-methionine-dependent methyltransferases"/>
    <property type="match status" value="1"/>
</dbReference>
<dbReference type="InterPro" id="IPR029063">
    <property type="entry name" value="SAM-dependent_MTases_sf"/>
</dbReference>
<protein>
    <submittedName>
        <fullName evidence="2">Methyltransferase family protein</fullName>
    </submittedName>
</protein>
<evidence type="ECO:0000313" key="2">
    <source>
        <dbReference type="EMBL" id="RKR87212.1"/>
    </source>
</evidence>
<evidence type="ECO:0000313" key="3">
    <source>
        <dbReference type="Proteomes" id="UP000277671"/>
    </source>
</evidence>
<reference evidence="2 3" key="1">
    <citation type="submission" date="2018-10" db="EMBL/GenBank/DDBJ databases">
        <title>Sequencing the genomes of 1000 actinobacteria strains.</title>
        <authorList>
            <person name="Klenk H.-P."/>
        </authorList>
    </citation>
    <scope>NUCLEOTIDE SEQUENCE [LARGE SCALE GENOMIC DNA]</scope>
    <source>
        <strain evidence="2 3">DSM 45175</strain>
    </source>
</reference>
<comment type="caution">
    <text evidence="2">The sequence shown here is derived from an EMBL/GenBank/DDBJ whole genome shotgun (WGS) entry which is preliminary data.</text>
</comment>
<dbReference type="Pfam" id="PF08241">
    <property type="entry name" value="Methyltransf_11"/>
    <property type="match status" value="1"/>
</dbReference>